<protein>
    <recommendedName>
        <fullName evidence="1">HipA-like kinase domain-containing protein</fullName>
    </recommendedName>
</protein>
<evidence type="ECO:0000313" key="2">
    <source>
        <dbReference type="EMBL" id="MCY0790417.1"/>
    </source>
</evidence>
<dbReference type="AlphaFoldDB" id="A0A9Q4CQ55"/>
<feature type="domain" description="HipA-like kinase" evidence="1">
    <location>
        <begin position="16"/>
        <end position="217"/>
    </location>
</feature>
<gene>
    <name evidence="2" type="ORF">N0392_12065</name>
</gene>
<accession>A0A9Q4CQ55</accession>
<dbReference type="Pfam" id="PF20613">
    <property type="entry name" value="HipA_2"/>
    <property type="match status" value="1"/>
</dbReference>
<sequence>MITINFIKDKLEKSSNHSNPFIGVDELGNDWFVKTYFNGSVHETNALFNEFVAFNLAEKIGLPWPKGNIVQLSESVKSELNLSISYVIAYEFIHAIEELPEGYQFSKEQLDNLYGKSLFDNWLLIGDAKNDTCKLLNGELLFMDAGIAFEDNSGDMWGEDGLIWADEKLFIESSPYHCDILSSAERYQSWIKRVSEIPVEYYQFISDSIPKDWHVPKSYKSKFVEVFSSSCEVFIPMMNSCIEFELKRH</sequence>
<evidence type="ECO:0000313" key="3">
    <source>
        <dbReference type="Proteomes" id="UP001076655"/>
    </source>
</evidence>
<reference evidence="2" key="1">
    <citation type="submission" date="2022-08" db="EMBL/GenBank/DDBJ databases">
        <authorList>
            <person name="Dale J.L."/>
        </authorList>
    </citation>
    <scope>NUCLEOTIDE SEQUENCE</scope>
    <source>
        <strain evidence="2">2022EL-00758</strain>
    </source>
</reference>
<name>A0A9Q4CQ55_MORMO</name>
<dbReference type="EMBL" id="JAPNMI010000006">
    <property type="protein sequence ID" value="MCY0790417.1"/>
    <property type="molecule type" value="Genomic_DNA"/>
</dbReference>
<comment type="caution">
    <text evidence="2">The sequence shown here is derived from an EMBL/GenBank/DDBJ whole genome shotgun (WGS) entry which is preliminary data.</text>
</comment>
<organism evidence="2 3">
    <name type="scientific">Morganella morganii</name>
    <name type="common">Proteus morganii</name>
    <dbReference type="NCBI Taxonomy" id="582"/>
    <lineage>
        <taxon>Bacteria</taxon>
        <taxon>Pseudomonadati</taxon>
        <taxon>Pseudomonadota</taxon>
        <taxon>Gammaproteobacteria</taxon>
        <taxon>Enterobacterales</taxon>
        <taxon>Morganellaceae</taxon>
        <taxon>Morganella</taxon>
    </lineage>
</organism>
<dbReference type="RefSeq" id="WP_267785545.1">
    <property type="nucleotide sequence ID" value="NZ_JAPNMI010000006.1"/>
</dbReference>
<dbReference type="InterPro" id="IPR046748">
    <property type="entry name" value="HipA_2"/>
</dbReference>
<proteinExistence type="predicted"/>
<dbReference type="Proteomes" id="UP001076655">
    <property type="component" value="Unassembled WGS sequence"/>
</dbReference>
<evidence type="ECO:0000259" key="1">
    <source>
        <dbReference type="Pfam" id="PF20613"/>
    </source>
</evidence>